<feature type="compositionally biased region" description="Basic and acidic residues" evidence="1">
    <location>
        <begin position="69"/>
        <end position="80"/>
    </location>
</feature>
<dbReference type="RefSeq" id="XP_066803787.1">
    <property type="nucleotide sequence ID" value="XM_066946286.1"/>
</dbReference>
<feature type="compositionally biased region" description="Polar residues" evidence="1">
    <location>
        <begin position="115"/>
        <end position="137"/>
    </location>
</feature>
<dbReference type="KEGG" id="kne:92180435"/>
<feature type="compositionally biased region" description="Polar residues" evidence="1">
    <location>
        <begin position="21"/>
        <end position="30"/>
    </location>
</feature>
<evidence type="ECO:0000313" key="2">
    <source>
        <dbReference type="EMBL" id="KAK8858946.1"/>
    </source>
</evidence>
<evidence type="ECO:0000313" key="3">
    <source>
        <dbReference type="Proteomes" id="UP001388673"/>
    </source>
</evidence>
<proteinExistence type="predicted"/>
<feature type="compositionally biased region" description="Polar residues" evidence="1">
    <location>
        <begin position="1"/>
        <end position="12"/>
    </location>
</feature>
<sequence>MSSSDNKTSSYPTAPDDASSVAPSTAQPSIWDQDDHVEHQGGQPAGGNTHATGTVGGRSFRFAPGTRLGDPRNDQPHDLWSRQNATSVEVAGRRRQQPRTDPWRERRSEMGGPSSGRSAQESVDPQTSGQSSINTTGIVAEDGPASTYYANKERRDGGTGVGRHGTERKQPTKGDK</sequence>
<gene>
    <name evidence="2" type="ORF">IAR55_003177</name>
</gene>
<evidence type="ECO:0000256" key="1">
    <source>
        <dbReference type="SAM" id="MobiDB-lite"/>
    </source>
</evidence>
<name>A0AAW0YTE5_9TREE</name>
<feature type="region of interest" description="Disordered" evidence="1">
    <location>
        <begin position="1"/>
        <end position="176"/>
    </location>
</feature>
<protein>
    <submittedName>
        <fullName evidence="2">Uncharacterized protein</fullName>
    </submittedName>
</protein>
<dbReference type="EMBL" id="JBCAWK010000005">
    <property type="protein sequence ID" value="KAK8858946.1"/>
    <property type="molecule type" value="Genomic_DNA"/>
</dbReference>
<accession>A0AAW0YTE5</accession>
<dbReference type="Proteomes" id="UP001388673">
    <property type="component" value="Unassembled WGS sequence"/>
</dbReference>
<organism evidence="2 3">
    <name type="scientific">Kwoniella newhampshirensis</name>
    <dbReference type="NCBI Taxonomy" id="1651941"/>
    <lineage>
        <taxon>Eukaryota</taxon>
        <taxon>Fungi</taxon>
        <taxon>Dikarya</taxon>
        <taxon>Basidiomycota</taxon>
        <taxon>Agaricomycotina</taxon>
        <taxon>Tremellomycetes</taxon>
        <taxon>Tremellales</taxon>
        <taxon>Cryptococcaceae</taxon>
        <taxon>Kwoniella</taxon>
    </lineage>
</organism>
<reference evidence="2 3" key="1">
    <citation type="journal article" date="2024" name="bioRxiv">
        <title>Comparative genomics of Cryptococcus and Kwoniella reveals pathogenesis evolution and contrasting karyotype dynamics via intercentromeric recombination or chromosome fusion.</title>
        <authorList>
            <person name="Coelho M.A."/>
            <person name="David-Palma M."/>
            <person name="Shea T."/>
            <person name="Bowers K."/>
            <person name="McGinley-Smith S."/>
            <person name="Mohammad A.W."/>
            <person name="Gnirke A."/>
            <person name="Yurkov A.M."/>
            <person name="Nowrousian M."/>
            <person name="Sun S."/>
            <person name="Cuomo C.A."/>
            <person name="Heitman J."/>
        </authorList>
    </citation>
    <scope>NUCLEOTIDE SEQUENCE [LARGE SCALE GENOMIC DNA]</scope>
    <source>
        <strain evidence="2 3">CBS 13917</strain>
    </source>
</reference>
<keyword evidence="3" id="KW-1185">Reference proteome</keyword>
<feature type="compositionally biased region" description="Basic and acidic residues" evidence="1">
    <location>
        <begin position="164"/>
        <end position="176"/>
    </location>
</feature>
<comment type="caution">
    <text evidence="2">The sequence shown here is derived from an EMBL/GenBank/DDBJ whole genome shotgun (WGS) entry which is preliminary data.</text>
</comment>
<dbReference type="GeneID" id="92180435"/>
<dbReference type="AlphaFoldDB" id="A0AAW0YTE5"/>